<evidence type="ECO:0000313" key="1">
    <source>
        <dbReference type="EMBL" id="QJA67739.1"/>
    </source>
</evidence>
<name>A0A6M3JC27_9ZZZZ</name>
<dbReference type="AlphaFoldDB" id="A0A6M3JC27"/>
<organism evidence="1">
    <name type="scientific">viral metagenome</name>
    <dbReference type="NCBI Taxonomy" id="1070528"/>
    <lineage>
        <taxon>unclassified sequences</taxon>
        <taxon>metagenomes</taxon>
        <taxon>organismal metagenomes</taxon>
    </lineage>
</organism>
<accession>A0A6M3JC27</accession>
<proteinExistence type="predicted"/>
<evidence type="ECO:0000313" key="3">
    <source>
        <dbReference type="EMBL" id="QJH96686.1"/>
    </source>
</evidence>
<reference evidence="1" key="1">
    <citation type="submission" date="2020-03" db="EMBL/GenBank/DDBJ databases">
        <title>The deep terrestrial virosphere.</title>
        <authorList>
            <person name="Holmfeldt K."/>
            <person name="Nilsson E."/>
            <person name="Simone D."/>
            <person name="Lopez-Fernandez M."/>
            <person name="Wu X."/>
            <person name="de Brujin I."/>
            <person name="Lundin D."/>
            <person name="Andersson A."/>
            <person name="Bertilsson S."/>
            <person name="Dopson M."/>
        </authorList>
    </citation>
    <scope>NUCLEOTIDE SEQUENCE</scope>
    <source>
        <strain evidence="2">MM415A00575</strain>
        <strain evidence="1">MM415B00170</strain>
        <strain evidence="3">TM448B00791</strain>
    </source>
</reference>
<protein>
    <submittedName>
        <fullName evidence="1">Putative tail tubular protein</fullName>
    </submittedName>
</protein>
<evidence type="ECO:0000313" key="2">
    <source>
        <dbReference type="EMBL" id="QJA81166.1"/>
    </source>
</evidence>
<dbReference type="EMBL" id="MT144658">
    <property type="protein sequence ID" value="QJH96686.1"/>
    <property type="molecule type" value="Genomic_DNA"/>
</dbReference>
<dbReference type="EMBL" id="MT142450">
    <property type="protein sequence ID" value="QJA81166.1"/>
    <property type="molecule type" value="Genomic_DNA"/>
</dbReference>
<dbReference type="EMBL" id="MT141575">
    <property type="protein sequence ID" value="QJA67739.1"/>
    <property type="molecule type" value="Genomic_DNA"/>
</dbReference>
<gene>
    <name evidence="2" type="ORF">MM415A00575_0002</name>
    <name evidence="1" type="ORF">MM415B00170_0048</name>
    <name evidence="3" type="ORF">TM448B00791_0024</name>
</gene>
<sequence length="610" mass="67065">MYTSTDKMFDVVVQGLSSGSITLTASTAIFDAEHVGALWRLTHPVDSNTVQAKFTSNVVPPNAGVADQYSASLAVAKNQDFTVTTSGYWYGVLYVQKSYDGGINWINVYPFTSRSGLENLSYSATETVDDADYRLKMTAHVGYYAHRDEIYWTFDYTMVSVGYQKQGIVKITAFTNATNTTATVLYPLGGTTATYLWAEGAWSNYRGFPRAVCFYQNRLFLAGTAYQPNMLWGSQSSDFENMSLGSGLDNEAIAREIGAAGQNPIMWIKDKKGIYAGTTGAVIKIGTPGSKYVLTPSTISSERAVETGACSIQPGLTGSSIVYVDRNRRKVRDLKYDVASDDMLSPDLTIFSDDITEPNILEMAWQKRPDERGWFVRGDGNMVTLSYNPAQGVEAWTEIVTDGNYVSVCVIPGVDEDEVWVAVVRDSNDYVMIEKFHNQNWVDDVWFVDSGLEYTGVATTTLTGLDHLEGESVQVYSNVNGYVGDFTVASGTITLATSETQAIAGLGYTATIKTFPIEVSTQLGPSVGVLKNIRLLTLCLYESEGGRYGYDTMYDILYPSYTTDFFTGLTRLGMDTGYQMEAFLIIDQNEPLPLGITGIAINKYELSTDN</sequence>